<feature type="region of interest" description="Disordered" evidence="1">
    <location>
        <begin position="31"/>
        <end position="155"/>
    </location>
</feature>
<accession>A0A179SDQ2</accession>
<evidence type="ECO:0000313" key="4">
    <source>
        <dbReference type="Proteomes" id="UP000078316"/>
    </source>
</evidence>
<dbReference type="OrthoDB" id="8020568at2"/>
<feature type="transmembrane region" description="Helical" evidence="2">
    <location>
        <begin position="6"/>
        <end position="27"/>
    </location>
</feature>
<evidence type="ECO:0000256" key="1">
    <source>
        <dbReference type="SAM" id="MobiDB-lite"/>
    </source>
</evidence>
<sequence length="212" mass="21357">MLTGSAITRALVIVVLAAGLAGLWQFLMPRTGTHLSEPPKVESSRRAEPGRQTEPGRSGASLAPPAPTSESGDPVRSVYPGPRAADPPAPRQPPVAEVTPAPNSAPIPSPIPAPSAAPAPVPAPSPPPVFTPAAPSAPLPADPAEAAAEAPPSTGTVDLNTASVAELNGLGGGMIGKAIVARRPYASPGELLSKRVLSRATYDKIKGQVTVR</sequence>
<organism evidence="3 4">
    <name type="scientific">Methylobacterium platani</name>
    <dbReference type="NCBI Taxonomy" id="427683"/>
    <lineage>
        <taxon>Bacteria</taxon>
        <taxon>Pseudomonadati</taxon>
        <taxon>Pseudomonadota</taxon>
        <taxon>Alphaproteobacteria</taxon>
        <taxon>Hyphomicrobiales</taxon>
        <taxon>Methylobacteriaceae</taxon>
        <taxon>Methylobacterium</taxon>
    </lineage>
</organism>
<evidence type="ECO:0000256" key="2">
    <source>
        <dbReference type="SAM" id="Phobius"/>
    </source>
</evidence>
<comment type="caution">
    <text evidence="3">The sequence shown here is derived from an EMBL/GenBank/DDBJ whole genome shotgun (WGS) entry which is preliminary data.</text>
</comment>
<dbReference type="Proteomes" id="UP000078316">
    <property type="component" value="Unassembled WGS sequence"/>
</dbReference>
<gene>
    <name evidence="3" type="ORF">A5481_12820</name>
</gene>
<feature type="compositionally biased region" description="Basic and acidic residues" evidence="1">
    <location>
        <begin position="37"/>
        <end position="51"/>
    </location>
</feature>
<dbReference type="Pfam" id="PF12836">
    <property type="entry name" value="HHH_3"/>
    <property type="match status" value="1"/>
</dbReference>
<dbReference type="Gene3D" id="1.10.150.320">
    <property type="entry name" value="Photosystem II 12 kDa extrinsic protein"/>
    <property type="match status" value="1"/>
</dbReference>
<dbReference type="RefSeq" id="WP_064503979.1">
    <property type="nucleotide sequence ID" value="NZ_LWHQ01000022.1"/>
</dbReference>
<keyword evidence="2" id="KW-0472">Membrane</keyword>
<keyword evidence="2" id="KW-1133">Transmembrane helix</keyword>
<dbReference type="AlphaFoldDB" id="A0A179SDQ2"/>
<dbReference type="STRING" id="427683.A5481_12820"/>
<reference evidence="3 4" key="1">
    <citation type="submission" date="2016-04" db="EMBL/GenBank/DDBJ databases">
        <authorList>
            <person name="Evans L.H."/>
            <person name="Alamgir A."/>
            <person name="Owens N."/>
            <person name="Weber N.D."/>
            <person name="Virtaneva K."/>
            <person name="Barbian K."/>
            <person name="Babar A."/>
            <person name="Rosenke K."/>
        </authorList>
    </citation>
    <scope>NUCLEOTIDE SEQUENCE [LARGE SCALE GENOMIC DNA]</scope>
    <source>
        <strain evidence="3 4">PMB02</strain>
    </source>
</reference>
<feature type="compositionally biased region" description="Low complexity" evidence="1">
    <location>
        <begin position="142"/>
        <end position="153"/>
    </location>
</feature>
<evidence type="ECO:0008006" key="5">
    <source>
        <dbReference type="Google" id="ProtNLM"/>
    </source>
</evidence>
<feature type="compositionally biased region" description="Pro residues" evidence="1">
    <location>
        <begin position="103"/>
        <end position="141"/>
    </location>
</feature>
<proteinExistence type="predicted"/>
<dbReference type="EMBL" id="LWHQ01000022">
    <property type="protein sequence ID" value="OAS24620.1"/>
    <property type="molecule type" value="Genomic_DNA"/>
</dbReference>
<evidence type="ECO:0000313" key="3">
    <source>
        <dbReference type="EMBL" id="OAS24620.1"/>
    </source>
</evidence>
<name>A0A179SDQ2_9HYPH</name>
<protein>
    <recommendedName>
        <fullName evidence="5">DNA uptake protein</fullName>
    </recommendedName>
</protein>
<keyword evidence="2" id="KW-0812">Transmembrane</keyword>
<dbReference type="SUPFAM" id="SSF81585">
    <property type="entry name" value="PsbU/PolX domain-like"/>
    <property type="match status" value="1"/>
</dbReference>